<feature type="compositionally biased region" description="Pro residues" evidence="4">
    <location>
        <begin position="1"/>
        <end position="12"/>
    </location>
</feature>
<evidence type="ECO:0000256" key="4">
    <source>
        <dbReference type="SAM" id="MobiDB-lite"/>
    </source>
</evidence>
<dbReference type="InterPro" id="IPR023198">
    <property type="entry name" value="PGP-like_dom2"/>
</dbReference>
<dbReference type="InterPro" id="IPR006439">
    <property type="entry name" value="HAD-SF_hydro_IA"/>
</dbReference>
<reference evidence="5 6" key="1">
    <citation type="submission" date="2020-03" db="EMBL/GenBank/DDBJ databases">
        <title>Roseomonas selenitidurans sp. nov. isolated from urban soil.</title>
        <authorList>
            <person name="Liu H."/>
        </authorList>
    </citation>
    <scope>NUCLEOTIDE SEQUENCE [LARGE SCALE GENOMIC DNA]</scope>
    <source>
        <strain evidence="5 6">BU-1</strain>
    </source>
</reference>
<feature type="region of interest" description="Disordered" evidence="4">
    <location>
        <begin position="1"/>
        <end position="59"/>
    </location>
</feature>
<dbReference type="Proteomes" id="UP000787635">
    <property type="component" value="Unassembled WGS sequence"/>
</dbReference>
<evidence type="ECO:0000256" key="1">
    <source>
        <dbReference type="ARBA" id="ARBA00008106"/>
    </source>
</evidence>
<evidence type="ECO:0000256" key="2">
    <source>
        <dbReference type="ARBA" id="ARBA00022801"/>
    </source>
</evidence>
<dbReference type="NCBIfam" id="TIGR01428">
    <property type="entry name" value="HAD_type_II"/>
    <property type="match status" value="1"/>
</dbReference>
<protein>
    <recommendedName>
        <fullName evidence="3">(S)-2-haloacid dehalogenase</fullName>
        <ecNumber evidence="3">3.8.1.2</ecNumber>
    </recommendedName>
    <alternativeName>
        <fullName evidence="3">2-haloalkanoic acid dehalogenase</fullName>
    </alternativeName>
    <alternativeName>
        <fullName evidence="3">Halocarboxylic acid halidohydrolase</fullName>
    </alternativeName>
    <alternativeName>
        <fullName evidence="3">L-2-haloacid dehalogenase</fullName>
    </alternativeName>
</protein>
<dbReference type="SFLD" id="SFLDF00045">
    <property type="entry name" value="2-haloacid_dehalogenase"/>
    <property type="match status" value="1"/>
</dbReference>
<dbReference type="InterPro" id="IPR036412">
    <property type="entry name" value="HAD-like_sf"/>
</dbReference>
<evidence type="ECO:0000313" key="6">
    <source>
        <dbReference type="Proteomes" id="UP000787635"/>
    </source>
</evidence>
<dbReference type="SFLD" id="SFLDG01129">
    <property type="entry name" value="C1.5:_HAD__Beta-PGM__Phosphata"/>
    <property type="match status" value="1"/>
</dbReference>
<dbReference type="EMBL" id="JAAVNE010000022">
    <property type="protein sequence ID" value="NKC32113.1"/>
    <property type="molecule type" value="Genomic_DNA"/>
</dbReference>
<dbReference type="NCBIfam" id="TIGR01493">
    <property type="entry name" value="HAD-SF-IA-v2"/>
    <property type="match status" value="1"/>
</dbReference>
<keyword evidence="6" id="KW-1185">Reference proteome</keyword>
<dbReference type="PANTHER" id="PTHR43316">
    <property type="entry name" value="HYDROLASE, HALOACID DELAHOGENASE-RELATED"/>
    <property type="match status" value="1"/>
</dbReference>
<dbReference type="PRINTS" id="PR00413">
    <property type="entry name" value="HADHALOGNASE"/>
</dbReference>
<dbReference type="InterPro" id="IPR051540">
    <property type="entry name" value="S-2-haloacid_dehalogenase"/>
</dbReference>
<evidence type="ECO:0000256" key="3">
    <source>
        <dbReference type="RuleBase" id="RU368077"/>
    </source>
</evidence>
<gene>
    <name evidence="5" type="ORF">HEQ75_14705</name>
</gene>
<feature type="compositionally biased region" description="Basic residues" evidence="4">
    <location>
        <begin position="20"/>
        <end position="50"/>
    </location>
</feature>
<keyword evidence="2 3" id="KW-0378">Hydrolase</keyword>
<dbReference type="SFLD" id="SFLDS00003">
    <property type="entry name" value="Haloacid_Dehalogenase"/>
    <property type="match status" value="1"/>
</dbReference>
<dbReference type="EC" id="3.8.1.2" evidence="3"/>
<comment type="caution">
    <text evidence="5">The sequence shown here is derived from an EMBL/GenBank/DDBJ whole genome shotgun (WGS) entry which is preliminary data.</text>
</comment>
<proteinExistence type="inferred from homology"/>
<sequence length="419" mass="43400">MPVAPPGKPPASAPEEKPHAPRRQTRRRRRLPRHPHPPPRRRGGGARRAGRLAAAGGLSRPALPAVQALPLEAGGATGHLRRRRGAGDGDFRRPGGKGRGRPGGIRLDLPAGPRSVRGADAGIGPLCLHPALGAGDGPAVQRAGAVPDQPGWCAAGGGYLQRPLGAAGAGRGGARRAAHPGSRLPDPRHAVSVALAGIRACVFDAYGTLFDFGSAAAGCAASLGDKAAPLTALWRDRQLQYSWLRALQGRYVPFWQVTGEALDHALAVLGLAQDAALRARLMDLYFSLGAYPEVPALLRDLRQAGYATAILSNGSPDMLAAAVRGAGLEAAFDAVLSVDAVASFKPDPRVYQLAPDRLGVAPGAIAFVSANAWDAHAAAAFGFRAIWCNRTGQPAERLPGTPSAEIRTLSELPGLLARG</sequence>
<comment type="catalytic activity">
    <reaction evidence="3">
        <text>an (S)-2-haloacid + H2O = a (2R)-2-hydroxycarboxylate + a halide anion + H(+)</text>
        <dbReference type="Rhea" id="RHEA:11192"/>
        <dbReference type="ChEBI" id="CHEBI:15377"/>
        <dbReference type="ChEBI" id="CHEBI:15378"/>
        <dbReference type="ChEBI" id="CHEBI:16042"/>
        <dbReference type="ChEBI" id="CHEBI:58314"/>
        <dbReference type="ChEBI" id="CHEBI:137405"/>
        <dbReference type="EC" id="3.8.1.2"/>
    </reaction>
</comment>
<accession>A0ABX1E5R0</accession>
<feature type="region of interest" description="Disordered" evidence="4">
    <location>
        <begin position="74"/>
        <end position="113"/>
    </location>
</feature>
<dbReference type="PANTHER" id="PTHR43316:SF3">
    <property type="entry name" value="HALOACID DEHALOGENASE, TYPE II (AFU_ORTHOLOGUE AFUA_2G07750)-RELATED"/>
    <property type="match status" value="1"/>
</dbReference>
<dbReference type="SUPFAM" id="SSF56784">
    <property type="entry name" value="HAD-like"/>
    <property type="match status" value="1"/>
</dbReference>
<dbReference type="InterPro" id="IPR023214">
    <property type="entry name" value="HAD_sf"/>
</dbReference>
<dbReference type="InterPro" id="IPR006328">
    <property type="entry name" value="2-HAD"/>
</dbReference>
<comment type="function">
    <text evidence="3">Catalyzes the hydrolytic dehalogenation of small (S)-2-haloalkanoic acids to yield the corresponding (R)-2-hydroxyalkanoic acids.</text>
</comment>
<organism evidence="5 6">
    <name type="scientific">Falsiroseomonas selenitidurans</name>
    <dbReference type="NCBI Taxonomy" id="2716335"/>
    <lineage>
        <taxon>Bacteria</taxon>
        <taxon>Pseudomonadati</taxon>
        <taxon>Pseudomonadota</taxon>
        <taxon>Alphaproteobacteria</taxon>
        <taxon>Acetobacterales</taxon>
        <taxon>Roseomonadaceae</taxon>
        <taxon>Falsiroseomonas</taxon>
    </lineage>
</organism>
<dbReference type="SFLD" id="SFLDG01135">
    <property type="entry name" value="C1.5.6:_HAD__Beta-PGM__Phospha"/>
    <property type="match status" value="1"/>
</dbReference>
<comment type="similarity">
    <text evidence="1 3">Belongs to the HAD-like hydrolase superfamily. S-2-haloalkanoic acid dehalogenase family.</text>
</comment>
<dbReference type="CDD" id="cd02588">
    <property type="entry name" value="HAD_L2-DEX"/>
    <property type="match status" value="1"/>
</dbReference>
<dbReference type="Gene3D" id="1.10.150.240">
    <property type="entry name" value="Putative phosphatase, domain 2"/>
    <property type="match status" value="1"/>
</dbReference>
<dbReference type="Gene3D" id="3.40.50.1000">
    <property type="entry name" value="HAD superfamily/HAD-like"/>
    <property type="match status" value="1"/>
</dbReference>
<dbReference type="Pfam" id="PF00702">
    <property type="entry name" value="Hydrolase"/>
    <property type="match status" value="1"/>
</dbReference>
<evidence type="ECO:0000313" key="5">
    <source>
        <dbReference type="EMBL" id="NKC32113.1"/>
    </source>
</evidence>
<name>A0ABX1E5R0_9PROT</name>